<accession>A0A3N1XP73</accession>
<reference evidence="2 3" key="1">
    <citation type="submission" date="2018-11" db="EMBL/GenBank/DDBJ databases">
        <title>Genomic Encyclopedia of Type Strains, Phase IV (KMG-IV): sequencing the most valuable type-strain genomes for metagenomic binning, comparative biology and taxonomic classification.</title>
        <authorList>
            <person name="Goeker M."/>
        </authorList>
    </citation>
    <scope>NUCLEOTIDE SEQUENCE [LARGE SCALE GENOMIC DNA]</scope>
    <source>
        <strain evidence="2 3">DSM 26537</strain>
    </source>
</reference>
<dbReference type="Proteomes" id="UP000273083">
    <property type="component" value="Unassembled WGS sequence"/>
</dbReference>
<gene>
    <name evidence="2" type="ORF">EDD66_10461</name>
</gene>
<evidence type="ECO:0000256" key="1">
    <source>
        <dbReference type="SAM" id="MobiDB-lite"/>
    </source>
</evidence>
<name>A0A3N1XP73_9FIRM</name>
<feature type="region of interest" description="Disordered" evidence="1">
    <location>
        <begin position="28"/>
        <end position="66"/>
    </location>
</feature>
<comment type="caution">
    <text evidence="2">The sequence shown here is derived from an EMBL/GenBank/DDBJ whole genome shotgun (WGS) entry which is preliminary data.</text>
</comment>
<sequence length="414" mass="45772">MKKTLTALLIIVLGIMMAGCSIKDKPVSNENVEEKVTETVEDTTQDETASNEEESPSEKSTSNGSLSDDLYSFQVELNGHIYQFPMSYSDLTSNGWKYEGDTSLKLEPDQYTTEQFSNEDGLKLYVDIVNLGINSESFDNCQIGGFSIDNYAVGDKEISLILPGGIQYGKSTMEDVIKAYGDPSDTYEGSLYTSLTYEYASYQDIDLNIDIETKVINSIDLRNFVLTEEAAGQNTEVSSEVPSVVSEYKAPSSLGNDLTSFIVDYDGALYQLPAPVSEFVKNGWKVKPEESDPAVKAKDSGWITLMKNNQSLRVIVRNYAEAATTIDNCFVTTVKGGDNSTDMPITIQHKITRGMSKSDLEKALKGTKYETDDSSSFEYYTIAGKESSLDKVEIIVNKDTKKIQSIEVSNSPRR</sequence>
<proteinExistence type="predicted"/>
<organism evidence="2 3">
    <name type="scientific">Mobilisporobacter senegalensis</name>
    <dbReference type="NCBI Taxonomy" id="1329262"/>
    <lineage>
        <taxon>Bacteria</taxon>
        <taxon>Bacillati</taxon>
        <taxon>Bacillota</taxon>
        <taxon>Clostridia</taxon>
        <taxon>Lachnospirales</taxon>
        <taxon>Lachnospiraceae</taxon>
        <taxon>Mobilisporobacter</taxon>
    </lineage>
</organism>
<evidence type="ECO:0000313" key="2">
    <source>
        <dbReference type="EMBL" id="ROR28479.1"/>
    </source>
</evidence>
<dbReference type="OrthoDB" id="1969748at2"/>
<protein>
    <submittedName>
        <fullName evidence="2">Uncharacterized protein</fullName>
    </submittedName>
</protein>
<dbReference type="RefSeq" id="WP_123608987.1">
    <property type="nucleotide sequence ID" value="NZ_RJVG01000004.1"/>
</dbReference>
<keyword evidence="3" id="KW-1185">Reference proteome</keyword>
<dbReference type="AlphaFoldDB" id="A0A3N1XP73"/>
<evidence type="ECO:0000313" key="3">
    <source>
        <dbReference type="Proteomes" id="UP000273083"/>
    </source>
</evidence>
<dbReference type="EMBL" id="RJVG01000004">
    <property type="protein sequence ID" value="ROR28479.1"/>
    <property type="molecule type" value="Genomic_DNA"/>
</dbReference>
<feature type="compositionally biased region" description="Acidic residues" evidence="1">
    <location>
        <begin position="39"/>
        <end position="55"/>
    </location>
</feature>
<dbReference type="PROSITE" id="PS51257">
    <property type="entry name" value="PROKAR_LIPOPROTEIN"/>
    <property type="match status" value="1"/>
</dbReference>
<feature type="compositionally biased region" description="Basic and acidic residues" evidence="1">
    <location>
        <begin position="28"/>
        <end position="38"/>
    </location>
</feature>